<proteinExistence type="predicted"/>
<dbReference type="InterPro" id="IPR006680">
    <property type="entry name" value="Amidohydro-rel"/>
</dbReference>
<dbReference type="EMBL" id="CP044016">
    <property type="protein sequence ID" value="QES87315.1"/>
    <property type="molecule type" value="Genomic_DNA"/>
</dbReference>
<dbReference type="SUPFAM" id="SSF51338">
    <property type="entry name" value="Composite domain of metallo-dependent hydrolases"/>
    <property type="match status" value="1"/>
</dbReference>
<evidence type="ECO:0000313" key="3">
    <source>
        <dbReference type="EMBL" id="QES87315.1"/>
    </source>
</evidence>
<dbReference type="OrthoDB" id="783596at2"/>
<feature type="signal peptide" evidence="1">
    <location>
        <begin position="1"/>
        <end position="19"/>
    </location>
</feature>
<feature type="chain" id="PRO_5024442929" evidence="1">
    <location>
        <begin position="20"/>
        <end position="443"/>
    </location>
</feature>
<dbReference type="Proteomes" id="UP000292424">
    <property type="component" value="Chromosome"/>
</dbReference>
<dbReference type="InterPro" id="IPR011059">
    <property type="entry name" value="Metal-dep_hydrolase_composite"/>
</dbReference>
<dbReference type="SUPFAM" id="SSF51556">
    <property type="entry name" value="Metallo-dependent hydrolases"/>
    <property type="match status" value="1"/>
</dbReference>
<keyword evidence="3" id="KW-0378">Hydrolase</keyword>
<dbReference type="AlphaFoldDB" id="A0A5P2FVY4"/>
<dbReference type="RefSeq" id="WP_131328193.1">
    <property type="nucleotide sequence ID" value="NZ_CP044016.1"/>
</dbReference>
<dbReference type="GO" id="GO:0016810">
    <property type="term" value="F:hydrolase activity, acting on carbon-nitrogen (but not peptide) bonds"/>
    <property type="evidence" value="ECO:0007669"/>
    <property type="project" value="InterPro"/>
</dbReference>
<protein>
    <submittedName>
        <fullName evidence="3">Amidohydrolase family protein</fullName>
    </submittedName>
</protein>
<dbReference type="Gene3D" id="3.20.20.140">
    <property type="entry name" value="Metal-dependent hydrolases"/>
    <property type="match status" value="1"/>
</dbReference>
<accession>A0A5P2FVY4</accession>
<keyword evidence="4" id="KW-1185">Reference proteome</keyword>
<dbReference type="Pfam" id="PF01979">
    <property type="entry name" value="Amidohydro_1"/>
    <property type="match status" value="1"/>
</dbReference>
<evidence type="ECO:0000313" key="4">
    <source>
        <dbReference type="Proteomes" id="UP000292424"/>
    </source>
</evidence>
<evidence type="ECO:0000259" key="2">
    <source>
        <dbReference type="Pfam" id="PF01979"/>
    </source>
</evidence>
<dbReference type="PANTHER" id="PTHR43135">
    <property type="entry name" value="ALPHA-D-RIBOSE 1-METHYLPHOSPHONATE 5-TRIPHOSPHATE DIPHOSPHATASE"/>
    <property type="match status" value="1"/>
</dbReference>
<evidence type="ECO:0000256" key="1">
    <source>
        <dbReference type="SAM" id="SignalP"/>
    </source>
</evidence>
<name>A0A5P2FVY4_9BACT</name>
<reference evidence="3 4" key="1">
    <citation type="submission" date="2019-09" db="EMBL/GenBank/DDBJ databases">
        <title>Complete genome sequence of Arachidicoccus sp. B3-10 isolated from apple orchard soil.</title>
        <authorList>
            <person name="Kim H.S."/>
            <person name="Han K.-I."/>
            <person name="Suh M.K."/>
            <person name="Lee K.C."/>
            <person name="Eom M.K."/>
            <person name="Kim J.-S."/>
            <person name="Kang S.W."/>
            <person name="Sin Y."/>
            <person name="Lee J.-S."/>
        </authorList>
    </citation>
    <scope>NUCLEOTIDE SEQUENCE [LARGE SCALE GENOMIC DNA]</scope>
    <source>
        <strain evidence="3 4">B3-10</strain>
    </source>
</reference>
<keyword evidence="1" id="KW-0732">Signal</keyword>
<sequence>MKKILLSLSICATILSSKAQENIYPAKSFSGKTYLVNATVHVGNGKVLENTTVVFSNGKISEIGTNINVPAASETIKIVDASNKQIYPGLILSDTDLGLKEIGAATPGSDDYEELGDYNSDIRSIVAYDATSMIIGTLRTNGILLASVSPQAGTVAGLSSVVQLDAWNWEDASYKVDNNLHVHLPSFSNRPSRMAMYMRMMGMDASEEGGAEKKAIETLEEMKAFFRQAQSYLAESVPAEHNIKFEAIRGLFEKKQKLFVHANEVKQMLAAIDFSKEFGFDVVIVGGTESWRIADLLKTNNISVILKEEHSLPTNQDDDVDQPYKTPYLLQKAGVLFALNDTHEETRYRNLMFNAGTAAAYGLTKEEALEAITLNAAKILGIDDKTGTIEVGKDANVIISEGDILDMKSSILDKAYIQGRDVSLQNKQTELYDRYMYKYNLKK</sequence>
<dbReference type="PANTHER" id="PTHR43135:SF3">
    <property type="entry name" value="ALPHA-D-RIBOSE 1-METHYLPHOSPHONATE 5-TRIPHOSPHATE DIPHOSPHATASE"/>
    <property type="match status" value="1"/>
</dbReference>
<organism evidence="3 4">
    <name type="scientific">Rhizosphaericola mali</name>
    <dbReference type="NCBI Taxonomy" id="2545455"/>
    <lineage>
        <taxon>Bacteria</taxon>
        <taxon>Pseudomonadati</taxon>
        <taxon>Bacteroidota</taxon>
        <taxon>Chitinophagia</taxon>
        <taxon>Chitinophagales</taxon>
        <taxon>Chitinophagaceae</taxon>
        <taxon>Rhizosphaericola</taxon>
    </lineage>
</organism>
<dbReference type="InterPro" id="IPR032466">
    <property type="entry name" value="Metal_Hydrolase"/>
</dbReference>
<feature type="domain" description="Amidohydrolase-related" evidence="2">
    <location>
        <begin position="355"/>
        <end position="404"/>
    </location>
</feature>
<dbReference type="InterPro" id="IPR051781">
    <property type="entry name" value="Metallo-dep_Hydrolase"/>
</dbReference>
<dbReference type="KEGG" id="arac:E0W69_001110"/>
<gene>
    <name evidence="3" type="ORF">E0W69_001110</name>
</gene>